<evidence type="ECO:0000313" key="2">
    <source>
        <dbReference type="EMBL" id="RDW22553.1"/>
    </source>
</evidence>
<dbReference type="EMBL" id="KZ859219">
    <property type="protein sequence ID" value="RDW22553.1"/>
    <property type="molecule type" value="Genomic_DNA"/>
</dbReference>
<keyword evidence="1" id="KW-1133">Transmembrane helix</keyword>
<organism evidence="2 3">
    <name type="scientific">Yarrowia lipolytica</name>
    <name type="common">Candida lipolytica</name>
    <dbReference type="NCBI Taxonomy" id="4952"/>
    <lineage>
        <taxon>Eukaryota</taxon>
        <taxon>Fungi</taxon>
        <taxon>Dikarya</taxon>
        <taxon>Ascomycota</taxon>
        <taxon>Saccharomycotina</taxon>
        <taxon>Dipodascomycetes</taxon>
        <taxon>Dipodascales</taxon>
        <taxon>Dipodascales incertae sedis</taxon>
        <taxon>Yarrowia</taxon>
    </lineage>
</organism>
<keyword evidence="1" id="KW-0472">Membrane</keyword>
<evidence type="ECO:0000313" key="3">
    <source>
        <dbReference type="Proteomes" id="UP000256601"/>
    </source>
</evidence>
<name>A0A371BWU1_YARLL</name>
<reference evidence="2 3" key="1">
    <citation type="submission" date="2018-07" db="EMBL/GenBank/DDBJ databases">
        <title>Draft Genome Assemblies for Five Robust Yarrowia lipolytica Strains Exhibiting High Lipid Production and Pentose Sugar Utilization and Sugar Alcohol Secretion from Undetoxified Lignocellulosic Biomass Hydrolysates.</title>
        <authorList>
            <consortium name="DOE Joint Genome Institute"/>
            <person name="Walker C."/>
            <person name="Ryu S."/>
            <person name="Na H."/>
            <person name="Zane M."/>
            <person name="LaButti K."/>
            <person name="Lipzen A."/>
            <person name="Haridas S."/>
            <person name="Barry K."/>
            <person name="Grigoriev I.V."/>
            <person name="Quarterman J."/>
            <person name="Slininger P."/>
            <person name="Dien B."/>
            <person name="Trinh C.T."/>
        </authorList>
    </citation>
    <scope>NUCLEOTIDE SEQUENCE [LARGE SCALE GENOMIC DNA]</scope>
    <source>
        <strain evidence="2 3">YB392</strain>
    </source>
</reference>
<feature type="transmembrane region" description="Helical" evidence="1">
    <location>
        <begin position="33"/>
        <end position="59"/>
    </location>
</feature>
<dbReference type="Proteomes" id="UP000256601">
    <property type="component" value="Unassembled WGS sequence"/>
</dbReference>
<sequence>MLRSGITSLEFLSDSEGHEKEYFDVLRSPRYSLVSSSVCIQVLTVLTMFTGPVVFPVVTQSRRSYPRDRQVVKSSGVESSSRLVVKSSEWSRQAVKSSAHELKN</sequence>
<gene>
    <name evidence="2" type="ORF">B0I71DRAFT_143803</name>
</gene>
<dbReference type="AlphaFoldDB" id="A0A371BWU1"/>
<keyword evidence="1" id="KW-0812">Transmembrane</keyword>
<proteinExistence type="predicted"/>
<accession>A0A371BWU1</accession>
<evidence type="ECO:0000256" key="1">
    <source>
        <dbReference type="SAM" id="Phobius"/>
    </source>
</evidence>
<protein>
    <submittedName>
        <fullName evidence="2">Uncharacterized protein</fullName>
    </submittedName>
</protein>